<proteinExistence type="predicted"/>
<reference evidence="2" key="1">
    <citation type="journal article" date="2023" name="Nat. Plants">
        <title>Single-cell RNA sequencing provides a high-resolution roadmap for understanding the multicellular compartmentation of specialized metabolism.</title>
        <authorList>
            <person name="Sun S."/>
            <person name="Shen X."/>
            <person name="Li Y."/>
            <person name="Li Y."/>
            <person name="Wang S."/>
            <person name="Li R."/>
            <person name="Zhang H."/>
            <person name="Shen G."/>
            <person name="Guo B."/>
            <person name="Wei J."/>
            <person name="Xu J."/>
            <person name="St-Pierre B."/>
            <person name="Chen S."/>
            <person name="Sun C."/>
        </authorList>
    </citation>
    <scope>NUCLEOTIDE SEQUENCE [LARGE SCALE GENOMIC DNA]</scope>
</reference>
<sequence length="339" mass="38456">MKRNFQSLIREESFFKMASANIYDIFLHYGNQEFKLTNFDPDGNCYIDFLPDLCETLFKNQTEVHRKPRLNGKRIARMNYENQIANNDRVHASPMPDGITFKIKTRYPDHTCVRSEKTKASSKWMAKMIVHILRGDPNVRPQLLKDELIKHGMSTSEMQLFRAKKAAMEMIDDNDAQSYCLLPKIFQKGPKRDKTTRSKKAKVYADFETENSMESSAPLVMEFQKTKTQQFAISQDINKMKDKVSCNNSQDKSPRVSMLLGNNFPGVISAAIPSSNASQAVPTTESSTSATTSTVAASIPSEIDTFCCFASISLGKLLLHKKKQEDICPNLLRSFSAFR</sequence>
<dbReference type="EMBL" id="CM044704">
    <property type="protein sequence ID" value="KAI5667928.1"/>
    <property type="molecule type" value="Genomic_DNA"/>
</dbReference>
<name>A0ACC0B5X4_CATRO</name>
<keyword evidence="2" id="KW-1185">Reference proteome</keyword>
<comment type="caution">
    <text evidence="1">The sequence shown here is derived from an EMBL/GenBank/DDBJ whole genome shotgun (WGS) entry which is preliminary data.</text>
</comment>
<organism evidence="1 2">
    <name type="scientific">Catharanthus roseus</name>
    <name type="common">Madagascar periwinkle</name>
    <name type="synonym">Vinca rosea</name>
    <dbReference type="NCBI Taxonomy" id="4058"/>
    <lineage>
        <taxon>Eukaryota</taxon>
        <taxon>Viridiplantae</taxon>
        <taxon>Streptophyta</taxon>
        <taxon>Embryophyta</taxon>
        <taxon>Tracheophyta</taxon>
        <taxon>Spermatophyta</taxon>
        <taxon>Magnoliopsida</taxon>
        <taxon>eudicotyledons</taxon>
        <taxon>Gunneridae</taxon>
        <taxon>Pentapetalae</taxon>
        <taxon>asterids</taxon>
        <taxon>lamiids</taxon>
        <taxon>Gentianales</taxon>
        <taxon>Apocynaceae</taxon>
        <taxon>Rauvolfioideae</taxon>
        <taxon>Vinceae</taxon>
        <taxon>Catharanthinae</taxon>
        <taxon>Catharanthus</taxon>
    </lineage>
</organism>
<gene>
    <name evidence="1" type="ORF">M9H77_17781</name>
</gene>
<protein>
    <submittedName>
        <fullName evidence="1">Uncharacterized protein</fullName>
    </submittedName>
</protein>
<evidence type="ECO:0000313" key="2">
    <source>
        <dbReference type="Proteomes" id="UP001060085"/>
    </source>
</evidence>
<dbReference type="Proteomes" id="UP001060085">
    <property type="component" value="Linkage Group LG04"/>
</dbReference>
<accession>A0ACC0B5X4</accession>
<evidence type="ECO:0000313" key="1">
    <source>
        <dbReference type="EMBL" id="KAI5667928.1"/>
    </source>
</evidence>